<dbReference type="AlphaFoldDB" id="A0A075ACJ7"/>
<dbReference type="Proteomes" id="UP000054324">
    <property type="component" value="Unassembled WGS sequence"/>
</dbReference>
<organism evidence="1 2">
    <name type="scientific">Opisthorchis viverrini</name>
    <name type="common">Southeast Asian liver fluke</name>
    <dbReference type="NCBI Taxonomy" id="6198"/>
    <lineage>
        <taxon>Eukaryota</taxon>
        <taxon>Metazoa</taxon>
        <taxon>Spiralia</taxon>
        <taxon>Lophotrochozoa</taxon>
        <taxon>Platyhelminthes</taxon>
        <taxon>Trematoda</taxon>
        <taxon>Digenea</taxon>
        <taxon>Opisthorchiida</taxon>
        <taxon>Opisthorchiata</taxon>
        <taxon>Opisthorchiidae</taxon>
        <taxon>Opisthorchis</taxon>
    </lineage>
</organism>
<accession>A0A075ACJ7</accession>
<dbReference type="GeneID" id="20321273"/>
<dbReference type="EMBL" id="KL596776">
    <property type="protein sequence ID" value="KER25474.1"/>
    <property type="molecule type" value="Genomic_DNA"/>
</dbReference>
<dbReference type="RefSeq" id="XP_009170796.1">
    <property type="nucleotide sequence ID" value="XM_009172532.1"/>
</dbReference>
<sequence length="125" mass="14316">MDVVHLPVTKRLDLTVRLGFEPKALVEDPNRPPVYVWAPWQYPSPPKTMNCTYTNKLMPHRPSRGAISRVKVGSKMAQWIEREFNNRKVYDSEPTSASRLSLSRFRKPGSIPALVLTLVCMTARH</sequence>
<dbReference type="KEGG" id="ovi:T265_07094"/>
<dbReference type="CTD" id="20321273"/>
<name>A0A075ACJ7_OPIVI</name>
<evidence type="ECO:0000313" key="2">
    <source>
        <dbReference type="Proteomes" id="UP000054324"/>
    </source>
</evidence>
<gene>
    <name evidence="1" type="ORF">T265_07094</name>
</gene>
<reference evidence="1 2" key="1">
    <citation type="submission" date="2013-11" db="EMBL/GenBank/DDBJ databases">
        <title>Opisthorchis viverrini - life in the bile duct.</title>
        <authorList>
            <person name="Young N.D."/>
            <person name="Nagarajan N."/>
            <person name="Lin S.J."/>
            <person name="Korhonen P.K."/>
            <person name="Jex A.R."/>
            <person name="Hall R.S."/>
            <person name="Safavi-Hemami H."/>
            <person name="Kaewkong W."/>
            <person name="Bertrand D."/>
            <person name="Gao S."/>
            <person name="Seet Q."/>
            <person name="Wongkham S."/>
            <person name="Teh B.T."/>
            <person name="Wongkham C."/>
            <person name="Intapan P.M."/>
            <person name="Maleewong W."/>
            <person name="Yang X."/>
            <person name="Hu M."/>
            <person name="Wang Z."/>
            <person name="Hofmann A."/>
            <person name="Sternberg P.W."/>
            <person name="Tan P."/>
            <person name="Wang J."/>
            <person name="Gasser R.B."/>
        </authorList>
    </citation>
    <scope>NUCLEOTIDE SEQUENCE [LARGE SCALE GENOMIC DNA]</scope>
</reference>
<evidence type="ECO:0000313" key="1">
    <source>
        <dbReference type="EMBL" id="KER25474.1"/>
    </source>
</evidence>
<keyword evidence="2" id="KW-1185">Reference proteome</keyword>
<proteinExistence type="predicted"/>
<protein>
    <submittedName>
        <fullName evidence="1">Uncharacterized protein</fullName>
    </submittedName>
</protein>